<dbReference type="AlphaFoldDB" id="A0AAV4KI69"/>
<dbReference type="EMBL" id="BMSJ01000002">
    <property type="protein sequence ID" value="GGR14643.1"/>
    <property type="molecule type" value="Genomic_DNA"/>
</dbReference>
<sequence length="221" mass="23613">MLIEGYDDGPLTAGEPLLDRPGFWSNHLLVLCGYGDRAERPDPEWFGDDGADADALSEVLFDPGHWPVFRVPAGTGPGAVVVYRNLAGDYGTDYLLTGPDGSGTRRIARWDADFTGAGLTWRELTGIADGHLSTTEPTEEAESPEPAEGVRDTASRLLLLLPLLTDPEVPEEASARVATALTEVGAPAYTASATADHLLAHLERRSRHDPAWASPLSGGRE</sequence>
<dbReference type="Proteomes" id="UP000326029">
    <property type="component" value="Chromosome"/>
</dbReference>
<accession>A0AAV4KI69</accession>
<dbReference type="RefSeq" id="WP_152371084.1">
    <property type="nucleotide sequence ID" value="NZ_BMSJ01000002.1"/>
</dbReference>
<organism evidence="2 5">
    <name type="scientific">Streptomyces cinereoruber</name>
    <dbReference type="NCBI Taxonomy" id="67260"/>
    <lineage>
        <taxon>Bacteria</taxon>
        <taxon>Bacillati</taxon>
        <taxon>Actinomycetota</taxon>
        <taxon>Actinomycetes</taxon>
        <taxon>Kitasatosporales</taxon>
        <taxon>Streptomycetaceae</taxon>
        <taxon>Streptomyces</taxon>
    </lineage>
</organism>
<protein>
    <recommendedName>
        <fullName evidence="6">SMI1/KNR4 family protein</fullName>
    </recommendedName>
</protein>
<feature type="region of interest" description="Disordered" evidence="1">
    <location>
        <begin position="200"/>
        <end position="221"/>
    </location>
</feature>
<gene>
    <name evidence="3" type="ORF">CP977_29390</name>
    <name evidence="2" type="ORF">GCM10010497_16080</name>
</gene>
<keyword evidence="4" id="KW-1185">Reference proteome</keyword>
<evidence type="ECO:0000313" key="4">
    <source>
        <dbReference type="Proteomes" id="UP000326029"/>
    </source>
</evidence>
<feature type="compositionally biased region" description="Basic and acidic residues" evidence="1">
    <location>
        <begin position="200"/>
        <end position="210"/>
    </location>
</feature>
<dbReference type="Proteomes" id="UP000642014">
    <property type="component" value="Unassembled WGS sequence"/>
</dbReference>
<reference evidence="2 5" key="1">
    <citation type="journal article" date="2014" name="Int. J. Syst. Evol. Microbiol.">
        <title>Complete genome sequence of Corynebacterium casei LMG S-19264T (=DSM 44701T), isolated from a smear-ripened cheese.</title>
        <authorList>
            <consortium name="US DOE Joint Genome Institute (JGI-PGF)"/>
            <person name="Walter F."/>
            <person name="Albersmeier A."/>
            <person name="Kalinowski J."/>
            <person name="Ruckert C."/>
        </authorList>
    </citation>
    <scope>NUCLEOTIDE SEQUENCE [LARGE SCALE GENOMIC DNA]</scope>
    <source>
        <strain evidence="2 5">JCM 4205</strain>
    </source>
</reference>
<evidence type="ECO:0008006" key="6">
    <source>
        <dbReference type="Google" id="ProtNLM"/>
    </source>
</evidence>
<reference evidence="3 4" key="2">
    <citation type="submission" date="2017-09" db="EMBL/GenBank/DDBJ databases">
        <authorList>
            <person name="Lee N."/>
            <person name="Cho B.-K."/>
        </authorList>
    </citation>
    <scope>NUCLEOTIDE SEQUENCE [LARGE SCALE GENOMIC DNA]</scope>
    <source>
        <strain evidence="3 4">ATCC 19740</strain>
    </source>
</reference>
<evidence type="ECO:0000313" key="5">
    <source>
        <dbReference type="Proteomes" id="UP000642014"/>
    </source>
</evidence>
<proteinExistence type="predicted"/>
<dbReference type="GeneID" id="95457875"/>
<dbReference type="EMBL" id="CP023693">
    <property type="protein sequence ID" value="QEV35776.1"/>
    <property type="molecule type" value="Genomic_DNA"/>
</dbReference>
<evidence type="ECO:0000256" key="1">
    <source>
        <dbReference type="SAM" id="MobiDB-lite"/>
    </source>
</evidence>
<reference evidence="2" key="3">
    <citation type="submission" date="2023-08" db="EMBL/GenBank/DDBJ databases">
        <authorList>
            <person name="Sun Q."/>
            <person name="Ohkuma M."/>
        </authorList>
    </citation>
    <scope>NUCLEOTIDE SEQUENCE</scope>
    <source>
        <strain evidence="2">JCM 4205</strain>
    </source>
</reference>
<evidence type="ECO:0000313" key="3">
    <source>
        <dbReference type="EMBL" id="QEV35776.1"/>
    </source>
</evidence>
<name>A0AAV4KI69_9ACTN</name>
<evidence type="ECO:0000313" key="2">
    <source>
        <dbReference type="EMBL" id="GGR14643.1"/>
    </source>
</evidence>